<sequence>MSWYNLPPRRDEGDDRSIDEIQIRATEPHPAPTDGALGQAWEMVKEKPFETILLSFGMIIFGQGGGCNNVGNLGELIPTGDTDTSDTWGDDYGDSYDDGSSFGEGTQDYESWDPATELLGTFDPASIDLVNLPFSLGVLTDTAWLGIGLAAVLFIVALGLLMWVLRTAIEAGSVVFWLRYVRGQDATLNHTIQAKKFILPLLVTNILYGIAIGLGFLALVIPAVIIAIGLYFVSYVVIDKNLTYLDGLKASWRLTDGYKFDIFIFAILSGFLNMGGMLLCCVGMFVTNAIVMGATAIIYNRLAEPGNAYMPHSDILSAFD</sequence>
<dbReference type="InterPro" id="IPR010380">
    <property type="entry name" value="DUF975"/>
</dbReference>
<reference evidence="2 3" key="1">
    <citation type="submission" date="2019-08" db="EMBL/GenBank/DDBJ databases">
        <authorList>
            <person name="Liang Q."/>
        </authorList>
    </citation>
    <scope>NUCLEOTIDE SEQUENCE [LARGE SCALE GENOMIC DNA]</scope>
    <source>
        <strain evidence="2 3">V1718</strain>
    </source>
</reference>
<keyword evidence="1" id="KW-0472">Membrane</keyword>
<protein>
    <submittedName>
        <fullName evidence="2">Uncharacterized protein</fullName>
    </submittedName>
</protein>
<evidence type="ECO:0000313" key="3">
    <source>
        <dbReference type="Proteomes" id="UP000321595"/>
    </source>
</evidence>
<dbReference type="RefSeq" id="WP_146962267.1">
    <property type="nucleotide sequence ID" value="NZ_CP042467.1"/>
</dbReference>
<evidence type="ECO:0000256" key="1">
    <source>
        <dbReference type="SAM" id="Phobius"/>
    </source>
</evidence>
<evidence type="ECO:0000313" key="2">
    <source>
        <dbReference type="EMBL" id="QED29152.1"/>
    </source>
</evidence>
<dbReference type="Proteomes" id="UP000321595">
    <property type="component" value="Chromosome"/>
</dbReference>
<keyword evidence="1" id="KW-1133">Transmembrane helix</keyword>
<feature type="transmembrane region" description="Helical" evidence="1">
    <location>
        <begin position="205"/>
        <end position="238"/>
    </location>
</feature>
<dbReference type="AlphaFoldDB" id="A0A5B8XTB6"/>
<keyword evidence="3" id="KW-1185">Reference proteome</keyword>
<feature type="transmembrane region" description="Helical" evidence="1">
    <location>
        <begin position="262"/>
        <end position="291"/>
    </location>
</feature>
<feature type="transmembrane region" description="Helical" evidence="1">
    <location>
        <begin position="143"/>
        <end position="165"/>
    </location>
</feature>
<organism evidence="2 3">
    <name type="scientific">Microvenator marinus</name>
    <dbReference type="NCBI Taxonomy" id="2600177"/>
    <lineage>
        <taxon>Bacteria</taxon>
        <taxon>Deltaproteobacteria</taxon>
        <taxon>Bradymonadales</taxon>
        <taxon>Microvenatoraceae</taxon>
        <taxon>Microvenator</taxon>
    </lineage>
</organism>
<dbReference type="PANTHER" id="PTHR40076">
    <property type="entry name" value="MEMBRANE PROTEIN-RELATED"/>
    <property type="match status" value="1"/>
</dbReference>
<proteinExistence type="predicted"/>
<keyword evidence="1" id="KW-0812">Transmembrane</keyword>
<name>A0A5B8XTB6_9DELT</name>
<dbReference type="EMBL" id="CP042467">
    <property type="protein sequence ID" value="QED29152.1"/>
    <property type="molecule type" value="Genomic_DNA"/>
</dbReference>
<gene>
    <name evidence="2" type="ORF">FRD01_18275</name>
</gene>
<dbReference type="PANTHER" id="PTHR40076:SF1">
    <property type="entry name" value="MEMBRANE PROTEIN"/>
    <property type="match status" value="1"/>
</dbReference>
<accession>A0A5B8XTB6</accession>
<dbReference type="KEGG" id="bbae:FRD01_18275"/>